<dbReference type="EMBL" id="LNAL01000006">
    <property type="protein sequence ID" value="KUG08299.1"/>
    <property type="molecule type" value="Genomic_DNA"/>
</dbReference>
<feature type="transmembrane region" description="Helical" evidence="1">
    <location>
        <begin position="25"/>
        <end position="44"/>
    </location>
</feature>
<protein>
    <submittedName>
        <fullName evidence="2">Uncharacterized protein</fullName>
    </submittedName>
</protein>
<sequence length="230" mass="25860">MNATATPERITLYHRNHAKRQRGKALSHLVPALVLLSSVAAVLGGEPFTWITAAEIAVGAAYVVLLLRELMHLRKHPHHRERVAWLELAAAGILLLEGYHIWHRHHEAELAGAPHKFHVLPWLYVATALVFVVLAFRMSQLDARRFLHLHAKGFSVRLNPFARTTRVRWAEVQAIGPAGPTDVLVTWLGGRQQRISLGRMHNAAELQQQVLAHVAQHHLGAQRQPEQEQA</sequence>
<dbReference type="Proteomes" id="UP000054223">
    <property type="component" value="Unassembled WGS sequence"/>
</dbReference>
<comment type="caution">
    <text evidence="2">The sequence shown here is derived from an EMBL/GenBank/DDBJ whole genome shotgun (WGS) entry which is preliminary data.</text>
</comment>
<accession>A0A9X0L529</accession>
<name>A0A9X0L529_SOLP1</name>
<dbReference type="OrthoDB" id="882322at2"/>
<feature type="transmembrane region" description="Helical" evidence="1">
    <location>
        <begin position="83"/>
        <end position="102"/>
    </location>
</feature>
<evidence type="ECO:0000256" key="1">
    <source>
        <dbReference type="SAM" id="Phobius"/>
    </source>
</evidence>
<organism evidence="2 3">
    <name type="scientific">Solirubrum puertoriconensis</name>
    <dbReference type="NCBI Taxonomy" id="1751427"/>
    <lineage>
        <taxon>Bacteria</taxon>
        <taxon>Pseudomonadati</taxon>
        <taxon>Bacteroidota</taxon>
        <taxon>Cytophagia</taxon>
        <taxon>Cytophagales</taxon>
    </lineage>
</organism>
<keyword evidence="3" id="KW-1185">Reference proteome</keyword>
<dbReference type="AlphaFoldDB" id="A0A9X0L529"/>
<keyword evidence="1" id="KW-1133">Transmembrane helix</keyword>
<evidence type="ECO:0000313" key="3">
    <source>
        <dbReference type="Proteomes" id="UP000054223"/>
    </source>
</evidence>
<evidence type="ECO:0000313" key="2">
    <source>
        <dbReference type="EMBL" id="KUG08299.1"/>
    </source>
</evidence>
<feature type="transmembrane region" description="Helical" evidence="1">
    <location>
        <begin position="122"/>
        <end position="139"/>
    </location>
</feature>
<gene>
    <name evidence="2" type="ORF">ASU33_08990</name>
</gene>
<feature type="transmembrane region" description="Helical" evidence="1">
    <location>
        <begin position="50"/>
        <end position="71"/>
    </location>
</feature>
<keyword evidence="1" id="KW-0472">Membrane</keyword>
<reference evidence="2 3" key="1">
    <citation type="submission" date="2015-11" db="EMBL/GenBank/DDBJ databases">
        <title>Solirubrum puertoriconensis gen. nov. an environmental bacteria isolated in Puerto Rico.</title>
        <authorList>
            <person name="Cuebas-Irizarry M.F."/>
            <person name="Montalvo-Rodriguez R."/>
        </authorList>
    </citation>
    <scope>NUCLEOTIDE SEQUENCE [LARGE SCALE GENOMIC DNA]</scope>
    <source>
        <strain evidence="2 3">MC1A</strain>
    </source>
</reference>
<dbReference type="RefSeq" id="WP_059069607.1">
    <property type="nucleotide sequence ID" value="NZ_LNAL01000006.1"/>
</dbReference>
<proteinExistence type="predicted"/>
<keyword evidence="1" id="KW-0812">Transmembrane</keyword>